<dbReference type="KEGG" id="vcq:EN18_10110"/>
<dbReference type="InterPro" id="IPR043128">
    <property type="entry name" value="Rev_trsase/Diguanyl_cyclase"/>
</dbReference>
<reference evidence="7 13" key="4">
    <citation type="submission" date="2019-09" db="EMBL/GenBank/DDBJ databases">
        <authorList>
            <person name="Kritzky A."/>
            <person name="Schelkanova E.Y."/>
            <person name="Alkhova Z.V."/>
            <person name="Smirnova N.I."/>
        </authorList>
    </citation>
    <scope>NUCLEOTIDE SEQUENCE [LARGE SCALE GENOMIC DNA]</scope>
    <source>
        <strain evidence="7 13">M1526</strain>
    </source>
</reference>
<evidence type="ECO:0000256" key="3">
    <source>
        <dbReference type="SAM" id="Phobius"/>
    </source>
</evidence>
<dbReference type="GO" id="GO:0007165">
    <property type="term" value="P:signal transduction"/>
    <property type="evidence" value="ECO:0007669"/>
    <property type="project" value="InterPro"/>
</dbReference>
<dbReference type="SUPFAM" id="SSF55073">
    <property type="entry name" value="Nucleotide cyclase"/>
    <property type="match status" value="1"/>
</dbReference>
<comment type="cofactor">
    <cofactor evidence="1">
        <name>Mg(2+)</name>
        <dbReference type="ChEBI" id="CHEBI:18420"/>
    </cofactor>
</comment>
<evidence type="ECO:0000313" key="13">
    <source>
        <dbReference type="Proteomes" id="UP000323225"/>
    </source>
</evidence>
<evidence type="ECO:0000259" key="4">
    <source>
        <dbReference type="PROSITE" id="PS50885"/>
    </source>
</evidence>
<reference evidence="8" key="6">
    <citation type="submission" date="2023-08" db="EMBL/GenBank/DDBJ databases">
        <title>Vibrio cholerae Outbreaks in Tanzania Exemplify Founder Flush: Simultaneous Increases in Population Size and Genetic Diversity.</title>
        <authorList>
            <person name="Debes A.K."/>
            <person name="Mohammed A."/>
            <person name="Maseke I."/>
            <person name="Almeida M."/>
            <person name="Li S."/>
            <person name="Matimba H."/>
            <person name="Joachim A."/>
            <person name="Mizinduko M."/>
            <person name="Nyanga S."/>
            <person name="Kelly M."/>
            <person name="Kachwamba Y."/>
            <person name="Schaffer A.M."/>
            <person name="Nyanga A.S."/>
            <person name="Mghamba J."/>
            <person name="Mosha F.S."/>
            <person name="Sack D.A."/>
            <person name="Stine O.C."/>
        </authorList>
    </citation>
    <scope>NUCLEOTIDE SEQUENCE</scope>
    <source>
        <strain evidence="8">TDS0091212</strain>
    </source>
</reference>
<evidence type="ECO:0000313" key="12">
    <source>
        <dbReference type="Proteomes" id="UP000319979"/>
    </source>
</evidence>
<dbReference type="CDD" id="cd01949">
    <property type="entry name" value="GGDEF"/>
    <property type="match status" value="1"/>
</dbReference>
<dbReference type="EMBL" id="CWQY01000016">
    <property type="protein sequence ID" value="CSC85017.1"/>
    <property type="molecule type" value="Genomic_DNA"/>
</dbReference>
<dbReference type="EMBL" id="VUAA01000005">
    <property type="protein sequence ID" value="KAA1255606.1"/>
    <property type="molecule type" value="Genomic_DNA"/>
</dbReference>
<keyword evidence="3" id="KW-1133">Transmembrane helix</keyword>
<evidence type="ECO:0000256" key="2">
    <source>
        <dbReference type="SAM" id="Coils"/>
    </source>
</evidence>
<dbReference type="PANTHER" id="PTHR46663:SF2">
    <property type="entry name" value="GGDEF DOMAIN-CONTAINING PROTEIN"/>
    <property type="match status" value="1"/>
</dbReference>
<reference evidence="9 14" key="2">
    <citation type="submission" date="2018-09" db="EMBL/GenBank/DDBJ databases">
        <title>Genomic epidemiology reveals two lineages of Vibrio cholerae that can cause global cholera epidemics despite absence of cholera toxin gene.</title>
        <authorList>
            <person name="Wang H."/>
            <person name="Zen W."/>
            <person name="Yu H."/>
            <person name="Zhang W."/>
            <person name="Pan J."/>
            <person name="Yang C."/>
            <person name="Cui Y."/>
        </authorList>
    </citation>
    <scope>NUCLEOTIDE SEQUENCE [LARGE SCALE GENOMIC DNA]</scope>
    <source>
        <strain evidence="9 14">00-1_S85</strain>
    </source>
</reference>
<keyword evidence="2" id="KW-0175">Coiled coil</keyword>
<reference evidence="6 11" key="1">
    <citation type="submission" date="2015-07" db="EMBL/GenBank/DDBJ databases">
        <authorList>
            <consortium name="Pathogen Informatics"/>
        </authorList>
    </citation>
    <scope>NUCLEOTIDE SEQUENCE [LARGE SCALE GENOMIC DNA]</scope>
    <source>
        <strain evidence="6 11">A316</strain>
    </source>
</reference>
<feature type="domain" description="HAMP" evidence="4">
    <location>
        <begin position="190"/>
        <end position="243"/>
    </location>
</feature>
<dbReference type="Proteomes" id="UP000323225">
    <property type="component" value="Unassembled WGS sequence"/>
</dbReference>
<dbReference type="EMBL" id="QZRB01000007">
    <property type="protein sequence ID" value="MVD22783.1"/>
    <property type="molecule type" value="Genomic_DNA"/>
</dbReference>
<feature type="domain" description="GGDEF" evidence="5">
    <location>
        <begin position="300"/>
        <end position="433"/>
    </location>
</feature>
<dbReference type="Proteomes" id="UP000319979">
    <property type="component" value="Unassembled WGS sequence"/>
</dbReference>
<dbReference type="OMA" id="LHSRYNM"/>
<dbReference type="NCBIfam" id="TIGR00254">
    <property type="entry name" value="GGDEF"/>
    <property type="match status" value="1"/>
</dbReference>
<sequence length="443" mass="50429">MINSLNRKMTLLFIASLLLVGFIAFSLLNLDQRQQQTNAELDTILEIQNSIAMLRSQLWVFLQYNDAHSLEQVYRAQQVLAGQLEMETVFGQHLAGIQRMNNSLAGLLEQERYMAEESGITKLVDGIGTYELLHSRYNILVQNMNEELAYFQRQVMEESINNQRYLLLTTMAHLLLFSSVVCGIALVVLRRFRHGCKTLQEGIEQMAKGDLASRISTQNNEQEFVQLTQFFNQMKASLQSTTVTKDELQAEVARKTAKLERQKAELRFLSERDSLTGILNRRAFKQQLSHALIKAKRSNMKLALLFFDLDKFKEINDTKGHEVGDLVLQEIAQRLKGSIRESDFCGRLGGDEFVVCLDLLQDHSGVINKAYQMLEKLQKPLQLNQESLEIGVSIGVALYPEQATQVPELLRIADEAMYTAKHQSGNTVYCAHQDKHDHTSLVS</sequence>
<evidence type="ECO:0000313" key="11">
    <source>
        <dbReference type="Proteomes" id="UP000041770"/>
    </source>
</evidence>
<dbReference type="Proteomes" id="UP001196338">
    <property type="component" value="Unassembled WGS sequence"/>
</dbReference>
<keyword evidence="3" id="KW-0812">Transmembrane</keyword>
<dbReference type="InterPro" id="IPR029787">
    <property type="entry name" value="Nucleotide_cyclase"/>
</dbReference>
<evidence type="ECO:0000313" key="9">
    <source>
        <dbReference type="EMBL" id="MVD22783.1"/>
    </source>
</evidence>
<dbReference type="FunFam" id="3.30.70.270:FF:000001">
    <property type="entry name" value="Diguanylate cyclase domain protein"/>
    <property type="match status" value="1"/>
</dbReference>
<dbReference type="RefSeq" id="WP_000610805.1">
    <property type="nucleotide sequence ID" value="NZ_AP018677.1"/>
</dbReference>
<dbReference type="Proteomes" id="UP000471242">
    <property type="component" value="Unassembled WGS sequence"/>
</dbReference>
<accession>A0A085R667</accession>
<evidence type="ECO:0000313" key="8">
    <source>
        <dbReference type="EMBL" id="MBS7673615.1"/>
    </source>
</evidence>
<keyword evidence="6" id="KW-0548">Nucleotidyltransferase</keyword>
<dbReference type="PANTHER" id="PTHR46663">
    <property type="entry name" value="DIGUANYLATE CYCLASE DGCT-RELATED"/>
    <property type="match status" value="1"/>
</dbReference>
<evidence type="ECO:0000313" key="6">
    <source>
        <dbReference type="EMBL" id="CSC85017.1"/>
    </source>
</evidence>
<dbReference type="Proteomes" id="UP000041770">
    <property type="component" value="Unassembled WGS sequence"/>
</dbReference>
<dbReference type="EMBL" id="VIOS01000027">
    <property type="protein sequence ID" value="TQP14273.1"/>
    <property type="molecule type" value="Genomic_DNA"/>
</dbReference>
<dbReference type="Gene3D" id="3.30.70.270">
    <property type="match status" value="1"/>
</dbReference>
<evidence type="ECO:0000259" key="5">
    <source>
        <dbReference type="PROSITE" id="PS50887"/>
    </source>
</evidence>
<dbReference type="KEGG" id="vcz:VAB027_2046"/>
<dbReference type="EC" id="2.7.7.65" evidence="6"/>
<dbReference type="Gene3D" id="6.10.340.10">
    <property type="match status" value="1"/>
</dbReference>
<evidence type="ECO:0000256" key="1">
    <source>
        <dbReference type="ARBA" id="ARBA00001946"/>
    </source>
</evidence>
<organism evidence="6 11">
    <name type="scientific">Vibrio cholerae</name>
    <dbReference type="NCBI Taxonomy" id="666"/>
    <lineage>
        <taxon>Bacteria</taxon>
        <taxon>Pseudomonadati</taxon>
        <taxon>Pseudomonadota</taxon>
        <taxon>Gammaproteobacteria</taxon>
        <taxon>Vibrionales</taxon>
        <taxon>Vibrionaceae</taxon>
        <taxon>Vibrio</taxon>
    </lineage>
</organism>
<dbReference type="AlphaFoldDB" id="A0A085R667"/>
<feature type="coiled-coil region" evidence="2">
    <location>
        <begin position="245"/>
        <end position="272"/>
    </location>
</feature>
<dbReference type="SMART" id="SM00267">
    <property type="entry name" value="GGDEF"/>
    <property type="match status" value="1"/>
</dbReference>
<keyword evidence="3" id="KW-0472">Membrane</keyword>
<gene>
    <name evidence="6" type="primary">adrA_3</name>
    <name evidence="9" type="ORF">D6U24_05375</name>
    <name evidence="6" type="ORF">ERS013200_02436</name>
    <name evidence="7" type="ORF">F0M16_06660</name>
    <name evidence="10" type="ORF">FLM02_09720</name>
    <name evidence="8" type="ORF">KIN13_09265</name>
</gene>
<dbReference type="PROSITE" id="PS50887">
    <property type="entry name" value="GGDEF"/>
    <property type="match status" value="1"/>
</dbReference>
<proteinExistence type="predicted"/>
<dbReference type="SUPFAM" id="SSF158472">
    <property type="entry name" value="HAMP domain-like"/>
    <property type="match status" value="1"/>
</dbReference>
<evidence type="ECO:0000313" key="14">
    <source>
        <dbReference type="Proteomes" id="UP000471242"/>
    </source>
</evidence>
<protein>
    <submittedName>
        <fullName evidence="6 9">Diguanylate cyclase</fullName>
        <ecNumber evidence="6">2.7.7.65</ecNumber>
    </submittedName>
</protein>
<reference evidence="8" key="5">
    <citation type="submission" date="2021-05" db="EMBL/GenBank/DDBJ databases">
        <authorList>
            <person name="Stine C."/>
        </authorList>
    </citation>
    <scope>NUCLEOTIDE SEQUENCE</scope>
    <source>
        <strain evidence="8">TDS0091212</strain>
    </source>
</reference>
<dbReference type="EMBL" id="JAHBND010000443">
    <property type="protein sequence ID" value="MBS7673615.1"/>
    <property type="molecule type" value="Genomic_DNA"/>
</dbReference>
<dbReference type="CDD" id="cd06225">
    <property type="entry name" value="HAMP"/>
    <property type="match status" value="1"/>
</dbReference>
<feature type="transmembrane region" description="Helical" evidence="3">
    <location>
        <begin position="165"/>
        <end position="189"/>
    </location>
</feature>
<dbReference type="GO" id="GO:0052621">
    <property type="term" value="F:diguanylate cyclase activity"/>
    <property type="evidence" value="ECO:0007669"/>
    <property type="project" value="UniProtKB-EC"/>
</dbReference>
<dbReference type="PROSITE" id="PS50885">
    <property type="entry name" value="HAMP"/>
    <property type="match status" value="1"/>
</dbReference>
<dbReference type="Pfam" id="PF00990">
    <property type="entry name" value="GGDEF"/>
    <property type="match status" value="1"/>
</dbReference>
<evidence type="ECO:0000313" key="7">
    <source>
        <dbReference type="EMBL" id="KAA1255606.1"/>
    </source>
</evidence>
<dbReference type="GO" id="GO:0016020">
    <property type="term" value="C:membrane"/>
    <property type="evidence" value="ECO:0007669"/>
    <property type="project" value="InterPro"/>
</dbReference>
<reference evidence="10 12" key="3">
    <citation type="submission" date="2019-07" db="EMBL/GenBank/DDBJ databases">
        <title>Phenotypic and genotypic antimicrobial resistance traits of Vibrio cholerae non-O1/non-O139 isolated from a large Austrian lake frequently associated with cases of infection.</title>
        <authorList>
            <person name="Lepuschitz S."/>
            <person name="Baron S."/>
            <person name="Larvor E."/>
            <person name="Granier S."/>
            <person name="Pretzer C."/>
            <person name="Mach R.L."/>
            <person name="Farnleitner A.H."/>
            <person name="Ruppitsch W."/>
            <person name="Pleininger S."/>
            <person name="Indra A."/>
            <person name="Kirschner A.K.T."/>
        </authorList>
    </citation>
    <scope>NUCLEOTIDE SEQUENCE [LARGE SCALE GENOMIC DNA]</scope>
    <source>
        <strain evidence="10 12">A12JL36W90</strain>
    </source>
</reference>
<name>A0A085R667_VIBCL</name>
<keyword evidence="6" id="KW-0808">Transferase</keyword>
<evidence type="ECO:0000313" key="10">
    <source>
        <dbReference type="EMBL" id="TQP14273.1"/>
    </source>
</evidence>
<dbReference type="InterPro" id="IPR000160">
    <property type="entry name" value="GGDEF_dom"/>
</dbReference>
<dbReference type="InterPro" id="IPR052163">
    <property type="entry name" value="DGC-Regulatory_Protein"/>
</dbReference>
<dbReference type="InterPro" id="IPR003660">
    <property type="entry name" value="HAMP_dom"/>
</dbReference>